<keyword evidence="6" id="KW-0547">Nucleotide-binding</keyword>
<evidence type="ECO:0000256" key="5">
    <source>
        <dbReference type="ARBA" id="ARBA00019973"/>
    </source>
</evidence>
<dbReference type="PROSITE" id="PS50011">
    <property type="entry name" value="PROTEIN_KINASE_DOM"/>
    <property type="match status" value="1"/>
</dbReference>
<dbReference type="PANTHER" id="PTHR24346:SF30">
    <property type="entry name" value="MATERNAL EMBRYONIC LEUCINE ZIPPER KINASE"/>
    <property type="match status" value="1"/>
</dbReference>
<reference evidence="14" key="2">
    <citation type="submission" date="2023-05" db="EMBL/GenBank/DDBJ databases">
        <authorList>
            <consortium name="Lawrence Berkeley National Laboratory"/>
            <person name="Steindorff A."/>
            <person name="Hensen N."/>
            <person name="Bonometti L."/>
            <person name="Westerberg I."/>
            <person name="Brannstrom I.O."/>
            <person name="Guillou S."/>
            <person name="Cros-Aarteil S."/>
            <person name="Calhoun S."/>
            <person name="Haridas S."/>
            <person name="Kuo A."/>
            <person name="Mondo S."/>
            <person name="Pangilinan J."/>
            <person name="Riley R."/>
            <person name="Labutti K."/>
            <person name="Andreopoulos B."/>
            <person name="Lipzen A."/>
            <person name="Chen C."/>
            <person name="Yanf M."/>
            <person name="Daum C."/>
            <person name="Ng V."/>
            <person name="Clum A."/>
            <person name="Ohm R."/>
            <person name="Martin F."/>
            <person name="Silar P."/>
            <person name="Natvig D."/>
            <person name="Lalanne C."/>
            <person name="Gautier V."/>
            <person name="Ament-Velasquez S.L."/>
            <person name="Kruys A."/>
            <person name="Hutchinson M.I."/>
            <person name="Powell A.J."/>
            <person name="Barry K."/>
            <person name="Miller A.N."/>
            <person name="Grigoriev I.V."/>
            <person name="Debuchy R."/>
            <person name="Gladieux P."/>
            <person name="Thoren M.H."/>
            <person name="Johannesson H."/>
        </authorList>
    </citation>
    <scope>NUCLEOTIDE SEQUENCE</scope>
    <source>
        <strain evidence="14">CBS 757.83</strain>
    </source>
</reference>
<protein>
    <recommendedName>
        <fullName evidence="5">EKC/KEOPS complex subunit BUD32</fullName>
        <ecNumber evidence="3">2.7.11.1</ecNumber>
    </recommendedName>
    <alternativeName>
        <fullName evidence="8 9">Atypical Serine/threonine protein kinase BUD32</fullName>
    </alternativeName>
    <alternativeName>
        <fullName evidence="4">EKC/KEOPS complex subunit bud32</fullName>
    </alternativeName>
</protein>
<evidence type="ECO:0000256" key="1">
    <source>
        <dbReference type="ARBA" id="ARBA00003747"/>
    </source>
</evidence>
<dbReference type="EC" id="2.7.11.1" evidence="3"/>
<dbReference type="AlphaFoldDB" id="A0AAN6PRW6"/>
<name>A0AAN6PRW6_9PEZI</name>
<evidence type="ECO:0000259" key="13">
    <source>
        <dbReference type="PROSITE" id="PS50011"/>
    </source>
</evidence>
<feature type="compositionally biased region" description="Basic and acidic residues" evidence="12">
    <location>
        <begin position="259"/>
        <end position="276"/>
    </location>
</feature>
<dbReference type="Gene3D" id="1.10.510.10">
    <property type="entry name" value="Transferase(Phosphotransferase) domain 1"/>
    <property type="match status" value="1"/>
</dbReference>
<comment type="catalytic activity">
    <reaction evidence="10">
        <text>L-threonyl-[protein] + ATP = O-phospho-L-threonyl-[protein] + ADP + H(+)</text>
        <dbReference type="Rhea" id="RHEA:46608"/>
        <dbReference type="Rhea" id="RHEA-COMP:11060"/>
        <dbReference type="Rhea" id="RHEA-COMP:11605"/>
        <dbReference type="ChEBI" id="CHEBI:15378"/>
        <dbReference type="ChEBI" id="CHEBI:30013"/>
        <dbReference type="ChEBI" id="CHEBI:30616"/>
        <dbReference type="ChEBI" id="CHEBI:61977"/>
        <dbReference type="ChEBI" id="CHEBI:456216"/>
        <dbReference type="EC" id="2.7.11.1"/>
    </reaction>
</comment>
<proteinExistence type="predicted"/>
<dbReference type="InterPro" id="IPR008266">
    <property type="entry name" value="Tyr_kinase_AS"/>
</dbReference>
<evidence type="ECO:0000256" key="12">
    <source>
        <dbReference type="SAM" id="MobiDB-lite"/>
    </source>
</evidence>
<evidence type="ECO:0000256" key="6">
    <source>
        <dbReference type="ARBA" id="ARBA00022741"/>
    </source>
</evidence>
<evidence type="ECO:0000256" key="9">
    <source>
        <dbReference type="ARBA" id="ARBA00033194"/>
    </source>
</evidence>
<dbReference type="Pfam" id="PF00069">
    <property type="entry name" value="Pkinase"/>
    <property type="match status" value="1"/>
</dbReference>
<comment type="function">
    <text evidence="1">Component of the EKC/KEOPS complex that is required for the formation of a threonylcarbamoyl group on adenosine at position 37 (t(6)A37) in tRNAs that read codons beginning with adenine. The complex is probably involved in the transfer of the threonylcarbamoyl moiety of threonylcarbamoyl-AMP (TC-AMP) to the N6 group of A37. BUD32 has ATPase activity in the context of the EKC/KEOPS complex and likely plays a supporting role to the catalytic subunit KAE1. The EKC/KEOPS complex also promotes both telomere uncapping and telomere elongation. The complex is required for efficient recruitment of transcriptional coactivators.</text>
</comment>
<organism evidence="14 15">
    <name type="scientific">Parathielavia hyrcaniae</name>
    <dbReference type="NCBI Taxonomy" id="113614"/>
    <lineage>
        <taxon>Eukaryota</taxon>
        <taxon>Fungi</taxon>
        <taxon>Dikarya</taxon>
        <taxon>Ascomycota</taxon>
        <taxon>Pezizomycotina</taxon>
        <taxon>Sordariomycetes</taxon>
        <taxon>Sordariomycetidae</taxon>
        <taxon>Sordariales</taxon>
        <taxon>Chaetomiaceae</taxon>
        <taxon>Parathielavia</taxon>
    </lineage>
</organism>
<evidence type="ECO:0000256" key="11">
    <source>
        <dbReference type="ARBA" id="ARBA00048679"/>
    </source>
</evidence>
<evidence type="ECO:0000313" key="15">
    <source>
        <dbReference type="Proteomes" id="UP001305647"/>
    </source>
</evidence>
<dbReference type="EMBL" id="MU863694">
    <property type="protein sequence ID" value="KAK4096825.1"/>
    <property type="molecule type" value="Genomic_DNA"/>
</dbReference>
<dbReference type="Proteomes" id="UP001305647">
    <property type="component" value="Unassembled WGS sequence"/>
</dbReference>
<keyword evidence="14" id="KW-0808">Transferase</keyword>
<dbReference type="InterPro" id="IPR011009">
    <property type="entry name" value="Kinase-like_dom_sf"/>
</dbReference>
<dbReference type="GO" id="GO:0004674">
    <property type="term" value="F:protein serine/threonine kinase activity"/>
    <property type="evidence" value="ECO:0007669"/>
    <property type="project" value="UniProtKB-EC"/>
</dbReference>
<accession>A0AAN6PRW6</accession>
<dbReference type="Gene3D" id="3.30.200.20">
    <property type="entry name" value="Phosphorylase Kinase, domain 1"/>
    <property type="match status" value="1"/>
</dbReference>
<comment type="catalytic activity">
    <reaction evidence="11">
        <text>L-seryl-[protein] + ATP = O-phospho-L-seryl-[protein] + ADP + H(+)</text>
        <dbReference type="Rhea" id="RHEA:17989"/>
        <dbReference type="Rhea" id="RHEA-COMP:9863"/>
        <dbReference type="Rhea" id="RHEA-COMP:11604"/>
        <dbReference type="ChEBI" id="CHEBI:15378"/>
        <dbReference type="ChEBI" id="CHEBI:29999"/>
        <dbReference type="ChEBI" id="CHEBI:30616"/>
        <dbReference type="ChEBI" id="CHEBI:83421"/>
        <dbReference type="ChEBI" id="CHEBI:456216"/>
        <dbReference type="EC" id="2.7.11.1"/>
    </reaction>
</comment>
<comment type="subunit">
    <text evidence="2">Component of the EKC/KEOPS complex composed of at least BUD32, CGI121, GON7, KAE1 and PCC1; the whole complex dimerizes.</text>
</comment>
<comment type="caution">
    <text evidence="14">The sequence shown here is derived from an EMBL/GenBank/DDBJ whole genome shotgun (WGS) entry which is preliminary data.</text>
</comment>
<feature type="compositionally biased region" description="Polar residues" evidence="12">
    <location>
        <begin position="228"/>
        <end position="248"/>
    </location>
</feature>
<evidence type="ECO:0000256" key="8">
    <source>
        <dbReference type="ARBA" id="ARBA00030980"/>
    </source>
</evidence>
<dbReference type="CDD" id="cd00180">
    <property type="entry name" value="PKc"/>
    <property type="match status" value="1"/>
</dbReference>
<dbReference type="GO" id="GO:0035556">
    <property type="term" value="P:intracellular signal transduction"/>
    <property type="evidence" value="ECO:0007669"/>
    <property type="project" value="TreeGrafter"/>
</dbReference>
<dbReference type="InterPro" id="IPR000719">
    <property type="entry name" value="Prot_kinase_dom"/>
</dbReference>
<evidence type="ECO:0000256" key="2">
    <source>
        <dbReference type="ARBA" id="ARBA00011534"/>
    </source>
</evidence>
<dbReference type="SUPFAM" id="SSF56112">
    <property type="entry name" value="Protein kinase-like (PK-like)"/>
    <property type="match status" value="1"/>
</dbReference>
<keyword evidence="7" id="KW-0067">ATP-binding</keyword>
<dbReference type="PROSITE" id="PS00109">
    <property type="entry name" value="PROTEIN_KINASE_TYR"/>
    <property type="match status" value="1"/>
</dbReference>
<keyword evidence="14" id="KW-0418">Kinase</keyword>
<evidence type="ECO:0000313" key="14">
    <source>
        <dbReference type="EMBL" id="KAK4096825.1"/>
    </source>
</evidence>
<dbReference type="GO" id="GO:0005737">
    <property type="term" value="C:cytoplasm"/>
    <property type="evidence" value="ECO:0007669"/>
    <property type="project" value="TreeGrafter"/>
</dbReference>
<dbReference type="PANTHER" id="PTHR24346">
    <property type="entry name" value="MAP/MICROTUBULE AFFINITY-REGULATING KINASE"/>
    <property type="match status" value="1"/>
</dbReference>
<reference evidence="14" key="1">
    <citation type="journal article" date="2023" name="Mol. Phylogenet. Evol.">
        <title>Genome-scale phylogeny and comparative genomics of the fungal order Sordariales.</title>
        <authorList>
            <person name="Hensen N."/>
            <person name="Bonometti L."/>
            <person name="Westerberg I."/>
            <person name="Brannstrom I.O."/>
            <person name="Guillou S."/>
            <person name="Cros-Aarteil S."/>
            <person name="Calhoun S."/>
            <person name="Haridas S."/>
            <person name="Kuo A."/>
            <person name="Mondo S."/>
            <person name="Pangilinan J."/>
            <person name="Riley R."/>
            <person name="LaButti K."/>
            <person name="Andreopoulos B."/>
            <person name="Lipzen A."/>
            <person name="Chen C."/>
            <person name="Yan M."/>
            <person name="Daum C."/>
            <person name="Ng V."/>
            <person name="Clum A."/>
            <person name="Steindorff A."/>
            <person name="Ohm R.A."/>
            <person name="Martin F."/>
            <person name="Silar P."/>
            <person name="Natvig D.O."/>
            <person name="Lalanne C."/>
            <person name="Gautier V."/>
            <person name="Ament-Velasquez S.L."/>
            <person name="Kruys A."/>
            <person name="Hutchinson M.I."/>
            <person name="Powell A.J."/>
            <person name="Barry K."/>
            <person name="Miller A.N."/>
            <person name="Grigoriev I.V."/>
            <person name="Debuchy R."/>
            <person name="Gladieux P."/>
            <person name="Hiltunen Thoren M."/>
            <person name="Johannesson H."/>
        </authorList>
    </citation>
    <scope>NUCLEOTIDE SEQUENCE</scope>
    <source>
        <strain evidence="14">CBS 757.83</strain>
    </source>
</reference>
<sequence>MTPTLHSTGNAAYRRPNLVSITFLTTLCLAMGDVREYSEVSEDRTEPFSQTEIQARLQRSRMEEFNAINSSVPLDKLVVPPDDDIRILMRPLARDRRVREDRDLMPIALRPEVPEEEVTTQEVLAVRQTAHSVSYTINIPDPQIPDRRVVCIVFYDPASDNQILVNRSHVPFTISRISHEPEESRGVQFTINPDFRKPLAPGTWRINMDGTDLLDFRLLERPPMRQRLLSSSPPNTSGPSDVVNSTGKRSFIASDDDGNPEKRQRPSGIDADKKEDSVIVFIPPNAAPNGKELVAATGHPFLDLQPNETLEITKGGGVVGCTLTMQDRIASSTLSSVFTAQNSAIRGRSVVVKVVNTTLAPGQKANEGALASKVISQAQTWLREVENHAKLEHKNIVHLYGGDARFLSLYMEPVLIPNLAALRTSGTDLFSGDRSDALRILEDTTDALEYLHRLRLEHNDIRPANILFSRERGAVLCDLGHSTENGQRSPGGTPWYMPPEYIGLRQRGPPSDVWALGVVMLYVMGKLSLPESRSNRKHPRYLFWTIAHVHEKSPQLQATAIQRMRTWLNEVTAVRNGLDVRDKLERLVHGMLGPNPKERLTMKDIVSELFAEQEG</sequence>
<feature type="region of interest" description="Disordered" evidence="12">
    <location>
        <begin position="226"/>
        <end position="276"/>
    </location>
</feature>
<keyword evidence="15" id="KW-1185">Reference proteome</keyword>
<evidence type="ECO:0000256" key="10">
    <source>
        <dbReference type="ARBA" id="ARBA00047899"/>
    </source>
</evidence>
<gene>
    <name evidence="14" type="ORF">N658DRAFT_332255</name>
</gene>
<evidence type="ECO:0000256" key="7">
    <source>
        <dbReference type="ARBA" id="ARBA00022840"/>
    </source>
</evidence>
<evidence type="ECO:0000256" key="3">
    <source>
        <dbReference type="ARBA" id="ARBA00012513"/>
    </source>
</evidence>
<dbReference type="GO" id="GO:0005524">
    <property type="term" value="F:ATP binding"/>
    <property type="evidence" value="ECO:0007669"/>
    <property type="project" value="UniProtKB-KW"/>
</dbReference>
<evidence type="ECO:0000256" key="4">
    <source>
        <dbReference type="ARBA" id="ARBA00013948"/>
    </source>
</evidence>
<feature type="domain" description="Protein kinase" evidence="13">
    <location>
        <begin position="323"/>
        <end position="611"/>
    </location>
</feature>